<keyword evidence="2" id="KW-1133">Transmembrane helix</keyword>
<keyword evidence="2" id="KW-0472">Membrane</keyword>
<dbReference type="EMBL" id="LKET01000019">
    <property type="protein sequence ID" value="KPU45816.1"/>
    <property type="molecule type" value="Genomic_DNA"/>
</dbReference>
<evidence type="ECO:0008006" key="5">
    <source>
        <dbReference type="Google" id="ProtNLM"/>
    </source>
</evidence>
<dbReference type="OrthoDB" id="1677957at2"/>
<evidence type="ECO:0000256" key="1">
    <source>
        <dbReference type="SAM" id="Coils"/>
    </source>
</evidence>
<feature type="transmembrane region" description="Helical" evidence="2">
    <location>
        <begin position="413"/>
        <end position="432"/>
    </location>
</feature>
<dbReference type="RefSeq" id="WP_054873730.1">
    <property type="nucleotide sequence ID" value="NZ_LKET01000019.1"/>
</dbReference>
<sequence>MATISSALKLFDGMSGPLKSITQGMNLMISAMNQMQNTSKKNKNISKTLTAAKAQIVSAEAGIKQAIEESEEAQKEFNKSVKDGSKNAGGFMNKLKSMALIINTAKKLAETTIGGAMQQQQRIDMFSAQSGSKAAGTDIYNRIAKQALEYGQDVNKSLDSTMSFMSNTKDPAQLTQLSKLAMRLSKLNPAEGLEGAASSMKELMSGDYTSIAEKFNISKSVLQGSSAAKAGASGDVEGFITGMDELLNKQHMTEEAFNNLLDSPVAKWEKAINTFGFRFADAGRSAMNELVPLFDMINDALESGKFQPIFDTLSNGLVIAVNAAYGLAIGFMWIWDVIQQNWGTIEPILATVGGALTMWAVTQIPALISKLWGIVKPIAAAALNFFALNWPILLIGAIIGFLIYSMIKWGNVVMDVVGVIGGVFGVLFAYLFNRFAYFANMVLSIAEFFMNVWQDPVYAIKKLFYDLVINILQYLQNLAIGIENIINKIPGINIDITSGMDNLLKTLNDVRDDLKSEKDVITLMRIDQIDYVDAFNKGQDIGKSIGKWAVDGVQSAADALNSIFNPAIPPFKEQVDVLPPGGIFNPDDVAVPNINKVNEVGKINDTVDISSEDLKIMRELAEMKNIQNFVTLTPTVSVQTGDIREEANIKNIVTEIVDVLNQEIVSSASAVYS</sequence>
<feature type="coiled-coil region" evidence="1">
    <location>
        <begin position="49"/>
        <end position="83"/>
    </location>
</feature>
<dbReference type="STRING" id="36849.OXPF_06050"/>
<feature type="transmembrane region" description="Helical" evidence="2">
    <location>
        <begin position="347"/>
        <end position="368"/>
    </location>
</feature>
<keyword evidence="1" id="KW-0175">Coiled coil</keyword>
<evidence type="ECO:0000313" key="3">
    <source>
        <dbReference type="EMBL" id="KPU45816.1"/>
    </source>
</evidence>
<dbReference type="AlphaFoldDB" id="A0A0N8NTU6"/>
<keyword evidence="4" id="KW-1185">Reference proteome</keyword>
<proteinExistence type="predicted"/>
<dbReference type="PATRIC" id="fig|36849.3.peg.647"/>
<reference evidence="3 4" key="1">
    <citation type="submission" date="2015-09" db="EMBL/GenBank/DDBJ databases">
        <title>Genome sequence of Oxobacter pfennigii DSM 3222.</title>
        <authorList>
            <person name="Poehlein A."/>
            <person name="Bengelsdorf F.R."/>
            <person name="Schiel-Bengelsdorf B."/>
            <person name="Duerre P."/>
            <person name="Daniel R."/>
        </authorList>
    </citation>
    <scope>NUCLEOTIDE SEQUENCE [LARGE SCALE GENOMIC DNA]</scope>
    <source>
        <strain evidence="3 4">DSM 3222</strain>
    </source>
</reference>
<gene>
    <name evidence="3" type="ORF">OXPF_06050</name>
</gene>
<comment type="caution">
    <text evidence="3">The sequence shown here is derived from an EMBL/GenBank/DDBJ whole genome shotgun (WGS) entry which is preliminary data.</text>
</comment>
<organism evidence="3 4">
    <name type="scientific">Oxobacter pfennigii</name>
    <dbReference type="NCBI Taxonomy" id="36849"/>
    <lineage>
        <taxon>Bacteria</taxon>
        <taxon>Bacillati</taxon>
        <taxon>Bacillota</taxon>
        <taxon>Clostridia</taxon>
        <taxon>Eubacteriales</taxon>
        <taxon>Clostridiaceae</taxon>
        <taxon>Oxobacter</taxon>
    </lineage>
</organism>
<dbReference type="Proteomes" id="UP000050326">
    <property type="component" value="Unassembled WGS sequence"/>
</dbReference>
<feature type="transmembrane region" description="Helical" evidence="2">
    <location>
        <begin position="313"/>
        <end position="335"/>
    </location>
</feature>
<feature type="transmembrane region" description="Helical" evidence="2">
    <location>
        <begin position="380"/>
        <end position="407"/>
    </location>
</feature>
<accession>A0A0N8NTU6</accession>
<evidence type="ECO:0000256" key="2">
    <source>
        <dbReference type="SAM" id="Phobius"/>
    </source>
</evidence>
<name>A0A0N8NTU6_9CLOT</name>
<evidence type="ECO:0000313" key="4">
    <source>
        <dbReference type="Proteomes" id="UP000050326"/>
    </source>
</evidence>
<keyword evidence="2" id="KW-0812">Transmembrane</keyword>
<protein>
    <recommendedName>
        <fullName evidence="5">Phage-related minor tail protein</fullName>
    </recommendedName>
</protein>